<evidence type="ECO:0000256" key="1">
    <source>
        <dbReference type="SAM" id="Phobius"/>
    </source>
</evidence>
<name>A0ABN3VDE8_9PSEU</name>
<accession>A0ABN3VDE8</accession>
<keyword evidence="1" id="KW-0472">Membrane</keyword>
<feature type="transmembrane region" description="Helical" evidence="1">
    <location>
        <begin position="52"/>
        <end position="73"/>
    </location>
</feature>
<feature type="transmembrane region" description="Helical" evidence="1">
    <location>
        <begin position="80"/>
        <end position="99"/>
    </location>
</feature>
<keyword evidence="1" id="KW-0812">Transmembrane</keyword>
<evidence type="ECO:0000313" key="3">
    <source>
        <dbReference type="Proteomes" id="UP001500979"/>
    </source>
</evidence>
<protein>
    <submittedName>
        <fullName evidence="2">Uncharacterized protein</fullName>
    </submittedName>
</protein>
<dbReference type="RefSeq" id="WP_344680393.1">
    <property type="nucleotide sequence ID" value="NZ_BAAAUX010000014.1"/>
</dbReference>
<sequence length="107" mass="11613">MTETDQRRQDRSVVSVVVAVITDLLLVPFLVFTYGFEPQGDWDRGAIDVLHLAAQTGTGLGAVVLAVQLGLVVAIRKLGWAWLLVPLVALILFITKAVLLGQEYPVS</sequence>
<keyword evidence="1" id="KW-1133">Transmembrane helix</keyword>
<organism evidence="2 3">
    <name type="scientific">Saccharopolyspora taberi</name>
    <dbReference type="NCBI Taxonomy" id="60895"/>
    <lineage>
        <taxon>Bacteria</taxon>
        <taxon>Bacillati</taxon>
        <taxon>Actinomycetota</taxon>
        <taxon>Actinomycetes</taxon>
        <taxon>Pseudonocardiales</taxon>
        <taxon>Pseudonocardiaceae</taxon>
        <taxon>Saccharopolyspora</taxon>
    </lineage>
</organism>
<feature type="transmembrane region" description="Helical" evidence="1">
    <location>
        <begin position="12"/>
        <end position="32"/>
    </location>
</feature>
<keyword evidence="3" id="KW-1185">Reference proteome</keyword>
<comment type="caution">
    <text evidence="2">The sequence shown here is derived from an EMBL/GenBank/DDBJ whole genome shotgun (WGS) entry which is preliminary data.</text>
</comment>
<gene>
    <name evidence="2" type="ORF">GCM10010470_31200</name>
</gene>
<reference evidence="2 3" key="1">
    <citation type="journal article" date="2019" name="Int. J. Syst. Evol. Microbiol.">
        <title>The Global Catalogue of Microorganisms (GCM) 10K type strain sequencing project: providing services to taxonomists for standard genome sequencing and annotation.</title>
        <authorList>
            <consortium name="The Broad Institute Genomics Platform"/>
            <consortium name="The Broad Institute Genome Sequencing Center for Infectious Disease"/>
            <person name="Wu L."/>
            <person name="Ma J."/>
        </authorList>
    </citation>
    <scope>NUCLEOTIDE SEQUENCE [LARGE SCALE GENOMIC DNA]</scope>
    <source>
        <strain evidence="2 3">JCM 9383</strain>
    </source>
</reference>
<evidence type="ECO:0000313" key="2">
    <source>
        <dbReference type="EMBL" id="GAA2794062.1"/>
    </source>
</evidence>
<dbReference type="EMBL" id="BAAAUX010000014">
    <property type="protein sequence ID" value="GAA2794062.1"/>
    <property type="molecule type" value="Genomic_DNA"/>
</dbReference>
<proteinExistence type="predicted"/>
<dbReference type="Proteomes" id="UP001500979">
    <property type="component" value="Unassembled WGS sequence"/>
</dbReference>